<reference evidence="3 4" key="1">
    <citation type="submission" date="2020-07" db="EMBL/GenBank/DDBJ databases">
        <title>Sequencing the genomes of 1000 actinobacteria strains.</title>
        <authorList>
            <person name="Klenk H.-P."/>
        </authorList>
    </citation>
    <scope>NUCLEOTIDE SEQUENCE [LARGE SCALE GENOMIC DNA]</scope>
    <source>
        <strain evidence="3 4">DSM 15131</strain>
    </source>
</reference>
<evidence type="ECO:0008006" key="5">
    <source>
        <dbReference type="Google" id="ProtNLM"/>
    </source>
</evidence>
<name>A0A7Y9ZG64_9ACTN</name>
<feature type="compositionally biased region" description="Basic and acidic residues" evidence="1">
    <location>
        <begin position="34"/>
        <end position="46"/>
    </location>
</feature>
<feature type="region of interest" description="Disordered" evidence="1">
    <location>
        <begin position="29"/>
        <end position="63"/>
    </location>
</feature>
<gene>
    <name evidence="3" type="ORF">BJ993_000753</name>
</gene>
<evidence type="ECO:0000256" key="2">
    <source>
        <dbReference type="SAM" id="SignalP"/>
    </source>
</evidence>
<comment type="caution">
    <text evidence="3">The sequence shown here is derived from an EMBL/GenBank/DDBJ whole genome shotgun (WGS) entry which is preliminary data.</text>
</comment>
<proteinExistence type="predicted"/>
<feature type="compositionally biased region" description="Low complexity" evidence="1">
    <location>
        <begin position="52"/>
        <end position="63"/>
    </location>
</feature>
<protein>
    <recommendedName>
        <fullName evidence="5">Secreted protein</fullName>
    </recommendedName>
</protein>
<evidence type="ECO:0000313" key="3">
    <source>
        <dbReference type="EMBL" id="NYI43673.1"/>
    </source>
</evidence>
<evidence type="ECO:0000313" key="4">
    <source>
        <dbReference type="Proteomes" id="UP000562045"/>
    </source>
</evidence>
<accession>A0A7Y9ZG64</accession>
<dbReference type="RefSeq" id="WP_179647794.1">
    <property type="nucleotide sequence ID" value="NZ_JACBZM010000001.1"/>
</dbReference>
<dbReference type="Proteomes" id="UP000562045">
    <property type="component" value="Unassembled WGS sequence"/>
</dbReference>
<sequence length="237" mass="24623">MSPTADRPRRARRRVALAALLPVVLGALAACGGDRTDRDDRDDRDPTGPGAGPAAPTTPTPTATLDSTRLAVEASVEVDADAVVVTWSVTNRSGAPVLVTNRVPDDSGRLSDGPDQTYVLPGDEPGRVELAKRVLPVAADAVGDAFPWIGVTELGDGRELGETVRMPLPLRAYAPPAPGGDDVRLPEPATSVVFCVGVLSGREPAWGFKDDGGIARVNHGRAAEGQTTRCSEPVALP</sequence>
<keyword evidence="2" id="KW-0732">Signal</keyword>
<feature type="signal peptide" evidence="2">
    <location>
        <begin position="1"/>
        <end position="29"/>
    </location>
</feature>
<feature type="chain" id="PRO_5030784210" description="Secreted protein" evidence="2">
    <location>
        <begin position="30"/>
        <end position="237"/>
    </location>
</feature>
<dbReference type="PROSITE" id="PS51257">
    <property type="entry name" value="PROKAR_LIPOPROTEIN"/>
    <property type="match status" value="1"/>
</dbReference>
<evidence type="ECO:0000256" key="1">
    <source>
        <dbReference type="SAM" id="MobiDB-lite"/>
    </source>
</evidence>
<organism evidence="3 4">
    <name type="scientific">Nocardioides aromaticivorans</name>
    <dbReference type="NCBI Taxonomy" id="200618"/>
    <lineage>
        <taxon>Bacteria</taxon>
        <taxon>Bacillati</taxon>
        <taxon>Actinomycetota</taxon>
        <taxon>Actinomycetes</taxon>
        <taxon>Propionibacteriales</taxon>
        <taxon>Nocardioidaceae</taxon>
        <taxon>Nocardioides</taxon>
    </lineage>
</organism>
<dbReference type="AlphaFoldDB" id="A0A7Y9ZG64"/>
<dbReference type="EMBL" id="JACBZM010000001">
    <property type="protein sequence ID" value="NYI43673.1"/>
    <property type="molecule type" value="Genomic_DNA"/>
</dbReference>